<protein>
    <submittedName>
        <fullName evidence="1">Uncharacterized protein</fullName>
    </submittedName>
</protein>
<evidence type="ECO:0000313" key="2">
    <source>
        <dbReference type="Proteomes" id="UP000325577"/>
    </source>
</evidence>
<name>A0A5J5BVW0_9ASTE</name>
<keyword evidence="2" id="KW-1185">Reference proteome</keyword>
<reference evidence="1 2" key="1">
    <citation type="submission" date="2019-09" db="EMBL/GenBank/DDBJ databases">
        <title>A chromosome-level genome assembly of the Chinese tupelo Nyssa sinensis.</title>
        <authorList>
            <person name="Yang X."/>
            <person name="Kang M."/>
            <person name="Yang Y."/>
            <person name="Xiong H."/>
            <person name="Wang M."/>
            <person name="Zhang Z."/>
            <person name="Wang Z."/>
            <person name="Wu H."/>
            <person name="Ma T."/>
            <person name="Liu J."/>
            <person name="Xi Z."/>
        </authorList>
    </citation>
    <scope>NUCLEOTIDE SEQUENCE [LARGE SCALE GENOMIC DNA]</scope>
    <source>
        <strain evidence="1">J267</strain>
        <tissue evidence="1">Leaf</tissue>
    </source>
</reference>
<evidence type="ECO:0000313" key="1">
    <source>
        <dbReference type="EMBL" id="KAA8546958.1"/>
    </source>
</evidence>
<proteinExistence type="predicted"/>
<dbReference type="AlphaFoldDB" id="A0A5J5BVW0"/>
<organism evidence="1 2">
    <name type="scientific">Nyssa sinensis</name>
    <dbReference type="NCBI Taxonomy" id="561372"/>
    <lineage>
        <taxon>Eukaryota</taxon>
        <taxon>Viridiplantae</taxon>
        <taxon>Streptophyta</taxon>
        <taxon>Embryophyta</taxon>
        <taxon>Tracheophyta</taxon>
        <taxon>Spermatophyta</taxon>
        <taxon>Magnoliopsida</taxon>
        <taxon>eudicotyledons</taxon>
        <taxon>Gunneridae</taxon>
        <taxon>Pentapetalae</taxon>
        <taxon>asterids</taxon>
        <taxon>Cornales</taxon>
        <taxon>Nyssaceae</taxon>
        <taxon>Nyssa</taxon>
    </lineage>
</organism>
<gene>
    <name evidence="1" type="ORF">F0562_003387</name>
</gene>
<dbReference type="Proteomes" id="UP000325577">
    <property type="component" value="Linkage Group LG1"/>
</dbReference>
<accession>A0A5J5BVW0</accession>
<dbReference type="EMBL" id="CM018032">
    <property type="protein sequence ID" value="KAA8546958.1"/>
    <property type="molecule type" value="Genomic_DNA"/>
</dbReference>
<sequence>MMIELQTTNRKANDGLRKAHEELQKGQEDLRLVWSDMQRLVNVFSTIRELTVCLRNEKDDFEAILEAINKEHREDSDKNVEVVQVLYQSSREPTKKSYDLGSLTHLVLPKAAIVNHEETTLFVRGMSTIAVRIGEDEVKITGVIVGEDIIDVIDNEDIVVSGGDDTDTVSAGGSKL</sequence>